<accession>F9W5G3</accession>
<feature type="region of interest" description="Disordered" evidence="1">
    <location>
        <begin position="341"/>
        <end position="366"/>
    </location>
</feature>
<name>F9W5G3_TRYCI</name>
<dbReference type="VEuPathDB" id="TriTrypDB:TcIL3000_0_32950"/>
<reference evidence="2 3" key="2">
    <citation type="journal article" date="2012" name="Proc. Natl. Acad. Sci. U.S.A.">
        <title>Antigenic diversity is generated by distinct evolutionary mechanisms in African trypanosome species.</title>
        <authorList>
            <person name="Jackson A.P."/>
            <person name="Berry A."/>
            <person name="Aslett M."/>
            <person name="Allison H.C."/>
            <person name="Burton P."/>
            <person name="Vavrova-Anderson J."/>
            <person name="Brown R."/>
            <person name="Browne H."/>
            <person name="Corton N."/>
            <person name="Hauser H."/>
            <person name="Gamble J."/>
            <person name="Gilderthorp R."/>
            <person name="Marcello L."/>
            <person name="McQuillan J."/>
            <person name="Otto T.D."/>
            <person name="Quail M.A."/>
            <person name="Sanders M.J."/>
            <person name="van Tonder A."/>
            <person name="Ginger M.L."/>
            <person name="Field M.C."/>
            <person name="Barry J.D."/>
            <person name="Hertz-Fowler C."/>
            <person name="Berriman M."/>
        </authorList>
    </citation>
    <scope>NUCLEOTIDE SEQUENCE [LARGE SCALE GENOMIC DNA]</scope>
    <source>
        <strain evidence="2 3">IL3000</strain>
    </source>
</reference>
<proteinExistence type="predicted"/>
<keyword evidence="3" id="KW-1185">Reference proteome</keyword>
<dbReference type="Proteomes" id="UP000000702">
    <property type="component" value="Unassembled WGS sequence"/>
</dbReference>
<comment type="caution">
    <text evidence="2">The sequence shown here is derived from an EMBL/GenBank/DDBJ whole genome shotgun (WGS) entry which is preliminary data.</text>
</comment>
<sequence>MLLPTVCKGLRSPAMIATLYRRVLKQLTLVKRIGACGIVRECCAEYLPDGHAAETGADLLSVTRKAFEAAKLSPASVTKGFDFLKELAETLPELEVLSLWKAYIARGDFDLLEGIAIASTALDVAGGTAEGVAPRVGACAAMVQRTAEHLRRHVTEMKCALVQSGVTPQPPHGSGTATPQLQRVVSLLQERGYGVSEWAPEDHSSITFLRKKRASTVVMNAILALVLHELGLRCAVAGLDLYRPWVRIERPNKPMAFISLAHAGVCTAREVMVMHNSYQPSSLRLEVTPWSGKCRKELLAQMIHKQLALLSCRRFNEPLHERQQQLCRLQLEFLDLQGSHRVAPGPSRASTLNYSHRGELEMSERA</sequence>
<feature type="compositionally biased region" description="Basic and acidic residues" evidence="1">
    <location>
        <begin position="356"/>
        <end position="366"/>
    </location>
</feature>
<gene>
    <name evidence="2" type="ORF">TCIL3000_0_32950</name>
</gene>
<evidence type="ECO:0000313" key="2">
    <source>
        <dbReference type="EMBL" id="CCD12415.1"/>
    </source>
</evidence>
<protein>
    <submittedName>
        <fullName evidence="2">WGS project CAEQ00000000 data, annotated contig 1324</fullName>
    </submittedName>
</protein>
<dbReference type="EMBL" id="CAEQ01000712">
    <property type="protein sequence ID" value="CCD12415.1"/>
    <property type="molecule type" value="Genomic_DNA"/>
</dbReference>
<organism evidence="2 3">
    <name type="scientific">Trypanosoma congolense (strain IL3000)</name>
    <dbReference type="NCBI Taxonomy" id="1068625"/>
    <lineage>
        <taxon>Eukaryota</taxon>
        <taxon>Discoba</taxon>
        <taxon>Euglenozoa</taxon>
        <taxon>Kinetoplastea</taxon>
        <taxon>Metakinetoplastina</taxon>
        <taxon>Trypanosomatida</taxon>
        <taxon>Trypanosomatidae</taxon>
        <taxon>Trypanosoma</taxon>
        <taxon>Nannomonas</taxon>
    </lineage>
</organism>
<dbReference type="AlphaFoldDB" id="F9W5G3"/>
<evidence type="ECO:0000256" key="1">
    <source>
        <dbReference type="SAM" id="MobiDB-lite"/>
    </source>
</evidence>
<evidence type="ECO:0000313" key="3">
    <source>
        <dbReference type="Proteomes" id="UP000000702"/>
    </source>
</evidence>
<reference evidence="3" key="1">
    <citation type="submission" date="2011-07" db="EMBL/GenBank/DDBJ databases">
        <title>Divergent evolution of antigenic variation in African trypanosomes.</title>
        <authorList>
            <person name="Jackson A.P."/>
            <person name="Berry A."/>
            <person name="Allison H.C."/>
            <person name="Burton P."/>
            <person name="Anderson J."/>
            <person name="Aslett M."/>
            <person name="Brown R."/>
            <person name="Corton N."/>
            <person name="Harris D."/>
            <person name="Hauser H."/>
            <person name="Gamble J."/>
            <person name="Gilderthorp R."/>
            <person name="McQuillan J."/>
            <person name="Quail M.A."/>
            <person name="Sanders M."/>
            <person name="Van Tonder A."/>
            <person name="Ginger M.L."/>
            <person name="Donelson J.E."/>
            <person name="Field M.C."/>
            <person name="Barry J.D."/>
            <person name="Berriman M."/>
            <person name="Hertz-Fowler C."/>
        </authorList>
    </citation>
    <scope>NUCLEOTIDE SEQUENCE [LARGE SCALE GENOMIC DNA]</scope>
    <source>
        <strain evidence="3">IL3000</strain>
    </source>
</reference>